<protein>
    <submittedName>
        <fullName evidence="2">Uncharacterized protein</fullName>
    </submittedName>
</protein>
<evidence type="ECO:0000313" key="3">
    <source>
        <dbReference type="Proteomes" id="UP000634206"/>
    </source>
</evidence>
<reference evidence="2" key="1">
    <citation type="submission" date="2021-01" db="EMBL/GenBank/DDBJ databases">
        <title>Modified the classification status of verrucomicrobia.</title>
        <authorList>
            <person name="Feng X."/>
        </authorList>
    </citation>
    <scope>NUCLEOTIDE SEQUENCE</scope>
    <source>
        <strain evidence="2">5K15</strain>
    </source>
</reference>
<dbReference type="Proteomes" id="UP000634206">
    <property type="component" value="Unassembled WGS sequence"/>
</dbReference>
<name>A0AAE2V924_9BACT</name>
<gene>
    <name evidence="2" type="ORF">JIN83_15495</name>
</gene>
<feature type="coiled-coil region" evidence="1">
    <location>
        <begin position="79"/>
        <end position="148"/>
    </location>
</feature>
<organism evidence="2 3">
    <name type="scientific">Oceaniferula flava</name>
    <dbReference type="NCBI Taxonomy" id="2800421"/>
    <lineage>
        <taxon>Bacteria</taxon>
        <taxon>Pseudomonadati</taxon>
        <taxon>Verrucomicrobiota</taxon>
        <taxon>Verrucomicrobiia</taxon>
        <taxon>Verrucomicrobiales</taxon>
        <taxon>Verrucomicrobiaceae</taxon>
        <taxon>Oceaniferula</taxon>
    </lineage>
</organism>
<evidence type="ECO:0000256" key="1">
    <source>
        <dbReference type="SAM" id="Coils"/>
    </source>
</evidence>
<sequence length="582" mass="66515">MKSPYNYESPYTPEKGDLYGENGIIDYYEKNQIFYRLTTDTAKSRRIHAKCPPECIFLMMGKVYVAESPETIEKRIKELFKARQEAQQSELRKQRQKENKRKQDTLRLKLKAANAKREAVRAIERKRLDDLEAELRSAVEDIHRASRRQINPITIGPPSDDDQKLASKWAKHSKKDSTLSRMLSARLAELAAKKYFELLGFHVDDVAMSQLSDDGDWLLYDLKIVNEGGLEFYVDVKNARITDNRSNYYTSHCVPKFKKVPRIDALKSEDLNVTIAGVLSPWQSYEDIQLQSYEVTFLGITQKTALTHIIEAFKDGPIQMEFDANKMGHALLPPWVFDYPKLASVDRDRMIASEVDLRRYSEIARSPYCLALKVAEGKAPGASVGLSKFNQVFIEALAEKIRINGLRLPILFGSILEHFVVCLKSKENDAFDAGFISSLIFHNRRDQYQTPLFAHDPAASVIGLIHSLETLWRRRNSELLSINQFKLVSLNILRGKRESAENSIWITLLAYCGGWIKDAKTQEPVRPCGKTPLVLGESEICSRGYLVCPYCKFCCESCENEGKRKNRITDVDDLDEAQNCPF</sequence>
<proteinExistence type="predicted"/>
<evidence type="ECO:0000313" key="2">
    <source>
        <dbReference type="EMBL" id="MBK1856377.1"/>
    </source>
</evidence>
<accession>A0AAE2V924</accession>
<keyword evidence="1" id="KW-0175">Coiled coil</keyword>
<comment type="caution">
    <text evidence="2">The sequence shown here is derived from an EMBL/GenBank/DDBJ whole genome shotgun (WGS) entry which is preliminary data.</text>
</comment>
<dbReference type="RefSeq" id="WP_309490998.1">
    <property type="nucleotide sequence ID" value="NZ_JAENIG010000012.1"/>
</dbReference>
<dbReference type="AlphaFoldDB" id="A0AAE2V924"/>
<dbReference type="EMBL" id="JAENIG010000012">
    <property type="protein sequence ID" value="MBK1856377.1"/>
    <property type="molecule type" value="Genomic_DNA"/>
</dbReference>
<keyword evidence="3" id="KW-1185">Reference proteome</keyword>